<dbReference type="SMART" id="SM00421">
    <property type="entry name" value="HTH_LUXR"/>
    <property type="match status" value="1"/>
</dbReference>
<dbReference type="Gene3D" id="1.10.10.10">
    <property type="entry name" value="Winged helix-like DNA-binding domain superfamily/Winged helix DNA-binding domain"/>
    <property type="match status" value="1"/>
</dbReference>
<sequence length="108" mass="11700">MTGNVGTAEPDCCYRNEHLTDRHVEVIALIAAGLSDRQVARRLDVGLATVRHHLATAMQRAAAHSRTELVAICYAAGILQVQVWPPVSTSLRCLRNPVPPAQRAALLP</sequence>
<comment type="caution">
    <text evidence="3">The sequence shown here is derived from an EMBL/GenBank/DDBJ whole genome shotgun (WGS) entry which is preliminary data.</text>
</comment>
<gene>
    <name evidence="3" type="ORF">ACIB24_19640</name>
</gene>
<dbReference type="Proteomes" id="UP001612915">
    <property type="component" value="Unassembled WGS sequence"/>
</dbReference>
<dbReference type="InterPro" id="IPR000792">
    <property type="entry name" value="Tscrpt_reg_LuxR_C"/>
</dbReference>
<dbReference type="Pfam" id="PF00196">
    <property type="entry name" value="GerE"/>
    <property type="match status" value="1"/>
</dbReference>
<accession>A0ABW8ASB1</accession>
<dbReference type="InterPro" id="IPR039420">
    <property type="entry name" value="WalR-like"/>
</dbReference>
<name>A0ABW8ASB1_9ACTN</name>
<keyword evidence="1" id="KW-0238">DNA-binding</keyword>
<dbReference type="CDD" id="cd06170">
    <property type="entry name" value="LuxR_C_like"/>
    <property type="match status" value="1"/>
</dbReference>
<dbReference type="PROSITE" id="PS50043">
    <property type="entry name" value="HTH_LUXR_2"/>
    <property type="match status" value="1"/>
</dbReference>
<proteinExistence type="predicted"/>
<evidence type="ECO:0000259" key="2">
    <source>
        <dbReference type="PROSITE" id="PS50043"/>
    </source>
</evidence>
<evidence type="ECO:0000256" key="1">
    <source>
        <dbReference type="ARBA" id="ARBA00023125"/>
    </source>
</evidence>
<keyword evidence="4" id="KW-1185">Reference proteome</keyword>
<dbReference type="InterPro" id="IPR016032">
    <property type="entry name" value="Sig_transdc_resp-reg_C-effctor"/>
</dbReference>
<protein>
    <submittedName>
        <fullName evidence="3">Response regulator transcription factor</fullName>
    </submittedName>
</protein>
<dbReference type="PANTHER" id="PTHR43214">
    <property type="entry name" value="TWO-COMPONENT RESPONSE REGULATOR"/>
    <property type="match status" value="1"/>
</dbReference>
<evidence type="ECO:0000313" key="3">
    <source>
        <dbReference type="EMBL" id="MFI7589285.1"/>
    </source>
</evidence>
<feature type="domain" description="HTH luxR-type" evidence="2">
    <location>
        <begin position="12"/>
        <end position="77"/>
    </location>
</feature>
<dbReference type="PRINTS" id="PR00038">
    <property type="entry name" value="HTHLUXR"/>
</dbReference>
<dbReference type="SUPFAM" id="SSF46894">
    <property type="entry name" value="C-terminal effector domain of the bipartite response regulators"/>
    <property type="match status" value="1"/>
</dbReference>
<reference evidence="3 4" key="1">
    <citation type="submission" date="2024-10" db="EMBL/GenBank/DDBJ databases">
        <title>The Natural Products Discovery Center: Release of the First 8490 Sequenced Strains for Exploring Actinobacteria Biosynthetic Diversity.</title>
        <authorList>
            <person name="Kalkreuter E."/>
            <person name="Kautsar S.A."/>
            <person name="Yang D."/>
            <person name="Bader C.D."/>
            <person name="Teijaro C.N."/>
            <person name="Fluegel L."/>
            <person name="Davis C.M."/>
            <person name="Simpson J.R."/>
            <person name="Lauterbach L."/>
            <person name="Steele A.D."/>
            <person name="Gui C."/>
            <person name="Meng S."/>
            <person name="Li G."/>
            <person name="Viehrig K."/>
            <person name="Ye F."/>
            <person name="Su P."/>
            <person name="Kiefer A.F."/>
            <person name="Nichols A."/>
            <person name="Cepeda A.J."/>
            <person name="Yan W."/>
            <person name="Fan B."/>
            <person name="Jiang Y."/>
            <person name="Adhikari A."/>
            <person name="Zheng C.-J."/>
            <person name="Schuster L."/>
            <person name="Cowan T.M."/>
            <person name="Smanski M.J."/>
            <person name="Chevrette M.G."/>
            <person name="De Carvalho L.P.S."/>
            <person name="Shen B."/>
        </authorList>
    </citation>
    <scope>NUCLEOTIDE SEQUENCE [LARGE SCALE GENOMIC DNA]</scope>
    <source>
        <strain evidence="3 4">NPDC049639</strain>
    </source>
</reference>
<evidence type="ECO:0000313" key="4">
    <source>
        <dbReference type="Proteomes" id="UP001612915"/>
    </source>
</evidence>
<dbReference type="EMBL" id="JBITLV010000007">
    <property type="protein sequence ID" value="MFI7589285.1"/>
    <property type="molecule type" value="Genomic_DNA"/>
</dbReference>
<dbReference type="InterPro" id="IPR036388">
    <property type="entry name" value="WH-like_DNA-bd_sf"/>
</dbReference>
<organism evidence="3 4">
    <name type="scientific">Spongisporangium articulatum</name>
    <dbReference type="NCBI Taxonomy" id="3362603"/>
    <lineage>
        <taxon>Bacteria</taxon>
        <taxon>Bacillati</taxon>
        <taxon>Actinomycetota</taxon>
        <taxon>Actinomycetes</taxon>
        <taxon>Kineosporiales</taxon>
        <taxon>Kineosporiaceae</taxon>
        <taxon>Spongisporangium</taxon>
    </lineage>
</organism>
<dbReference type="RefSeq" id="WP_398283840.1">
    <property type="nucleotide sequence ID" value="NZ_JBITLV010000007.1"/>
</dbReference>